<evidence type="ECO:0000313" key="2">
    <source>
        <dbReference type="Proteomes" id="UP001374803"/>
    </source>
</evidence>
<name>A0ABZ2L1F7_9BACT</name>
<sequence length="775" mass="84047">MRQTFAGLLLLSLVYGTAGGCLTRPVVHIDPTDNATFIKTIGSSAVDKIDLLFMIDNSASMGDKQEYLRAAIPDLLQSLVAPMCIDENDPKKVVGRSQNDGQCPAGSRVEFPPVRDMHIGVVTSSLGPRLGADCDPSATSDGLSLHKDDAGHLVNRAGASQVPIESMKPSNFLAWFPKVEQNKDKSPGPGASPVENAEALQKQFQDEVEGIGQLGCGIESQLESWYRFLVQPDPYESLARDAEGRATWVGVDKTILKQRHDFLRPDSLVAVIALSDENDSEIDVRSVNGTAYHFLESGFPPPRGTAPCATNPADPNCKSCALVDPATRDADPSCKKGNYGEVRDWGNYTGLRHVHMKEKYGIDPQFPISRYVTGLRSPRVPDRTGEYPKQGYYVGDTNCQNPLFAAALPDGSDTSPATLCNLPPGTRTKELIFYAHIGGVPANLLHYDPSDLQKSRLSEADWTKILGRDPEHFDYSGIDPHMIESFAPRPAVGHPETEAGNGSDLVHGREWVTNVGGARPVDIQFACTFDRVDVDTGAPRELDCTNSVDKQICDCPERSDVPSGQVPPVCKPGDVTKQIKAKAYPTVRELLLARLMEGQGVVSSICPIHVRKTTPDDPLFGYRPAVATIVDRLKDALANQCVPRKLRIDEGRVACLVLEMLPDPGDPSQCDNPSKGLKRPEPDAVKPFLEQELSLWKTAGGERSGRPDPRTRPICEVIQLPANSDCSKGEADAGWCYVEGGRCPQAILFSKEGNPPSGALTRLQCIDVRTDGGAP</sequence>
<organism evidence="1 2">
    <name type="scientific">Pendulispora rubella</name>
    <dbReference type="NCBI Taxonomy" id="2741070"/>
    <lineage>
        <taxon>Bacteria</taxon>
        <taxon>Pseudomonadati</taxon>
        <taxon>Myxococcota</taxon>
        <taxon>Myxococcia</taxon>
        <taxon>Myxococcales</taxon>
        <taxon>Sorangiineae</taxon>
        <taxon>Pendulisporaceae</taxon>
        <taxon>Pendulispora</taxon>
    </lineage>
</organism>
<protein>
    <recommendedName>
        <fullName evidence="3">VWA domain-containing protein</fullName>
    </recommendedName>
</protein>
<reference evidence="1" key="1">
    <citation type="submission" date="2021-12" db="EMBL/GenBank/DDBJ databases">
        <title>Discovery of the Pendulisporaceae a myxobacterial family with distinct sporulation behavior and unique specialized metabolism.</title>
        <authorList>
            <person name="Garcia R."/>
            <person name="Popoff A."/>
            <person name="Bader C.D."/>
            <person name="Loehr J."/>
            <person name="Walesch S."/>
            <person name="Walt C."/>
            <person name="Boldt J."/>
            <person name="Bunk B."/>
            <person name="Haeckl F.J.F.P.J."/>
            <person name="Gunesch A.P."/>
            <person name="Birkelbach J."/>
            <person name="Nuebel U."/>
            <person name="Pietschmann T."/>
            <person name="Bach T."/>
            <person name="Mueller R."/>
        </authorList>
    </citation>
    <scope>NUCLEOTIDE SEQUENCE</scope>
    <source>
        <strain evidence="1">MSr11367</strain>
    </source>
</reference>
<dbReference type="RefSeq" id="WP_394833019.1">
    <property type="nucleotide sequence ID" value="NZ_CP089929.1"/>
</dbReference>
<dbReference type="PROSITE" id="PS51257">
    <property type="entry name" value="PROKAR_LIPOPROTEIN"/>
    <property type="match status" value="1"/>
</dbReference>
<gene>
    <name evidence="1" type="ORF">LVJ94_41605</name>
</gene>
<proteinExistence type="predicted"/>
<evidence type="ECO:0000313" key="1">
    <source>
        <dbReference type="EMBL" id="WXB03389.1"/>
    </source>
</evidence>
<evidence type="ECO:0008006" key="3">
    <source>
        <dbReference type="Google" id="ProtNLM"/>
    </source>
</evidence>
<accession>A0ABZ2L1F7</accession>
<dbReference type="EMBL" id="CP089983">
    <property type="protein sequence ID" value="WXB03389.1"/>
    <property type="molecule type" value="Genomic_DNA"/>
</dbReference>
<keyword evidence="2" id="KW-1185">Reference proteome</keyword>
<dbReference type="Proteomes" id="UP001374803">
    <property type="component" value="Chromosome"/>
</dbReference>